<keyword evidence="3" id="KW-1185">Reference proteome</keyword>
<protein>
    <submittedName>
        <fullName evidence="2">Uncharacterized protein</fullName>
    </submittedName>
</protein>
<organism evidence="2 3">
    <name type="scientific">Tahibacter aquaticus</name>
    <dbReference type="NCBI Taxonomy" id="520092"/>
    <lineage>
        <taxon>Bacteria</taxon>
        <taxon>Pseudomonadati</taxon>
        <taxon>Pseudomonadota</taxon>
        <taxon>Gammaproteobacteria</taxon>
        <taxon>Lysobacterales</taxon>
        <taxon>Rhodanobacteraceae</taxon>
        <taxon>Tahibacter</taxon>
    </lineage>
</organism>
<dbReference type="RefSeq" id="WP_208113728.1">
    <property type="nucleotide sequence ID" value="NZ_SNZH01000021.1"/>
</dbReference>
<evidence type="ECO:0000256" key="1">
    <source>
        <dbReference type="SAM" id="MobiDB-lite"/>
    </source>
</evidence>
<reference evidence="2 3" key="1">
    <citation type="submission" date="2019-03" db="EMBL/GenBank/DDBJ databases">
        <title>Genomic Encyclopedia of Type Strains, Phase IV (KMG-IV): sequencing the most valuable type-strain genomes for metagenomic binning, comparative biology and taxonomic classification.</title>
        <authorList>
            <person name="Goeker M."/>
        </authorList>
    </citation>
    <scope>NUCLEOTIDE SEQUENCE [LARGE SCALE GENOMIC DNA]</scope>
    <source>
        <strain evidence="2 3">DSM 21667</strain>
    </source>
</reference>
<gene>
    <name evidence="2" type="ORF">DFR29_12153</name>
</gene>
<dbReference type="EMBL" id="SNZH01000021">
    <property type="protein sequence ID" value="TDR38381.1"/>
    <property type="molecule type" value="Genomic_DNA"/>
</dbReference>
<name>A0A4R6YM25_9GAMM</name>
<evidence type="ECO:0000313" key="3">
    <source>
        <dbReference type="Proteomes" id="UP000295293"/>
    </source>
</evidence>
<evidence type="ECO:0000313" key="2">
    <source>
        <dbReference type="EMBL" id="TDR38381.1"/>
    </source>
</evidence>
<dbReference type="Proteomes" id="UP000295293">
    <property type="component" value="Unassembled WGS sequence"/>
</dbReference>
<accession>A0A4R6YM25</accession>
<proteinExistence type="predicted"/>
<sequence>MAKKDAPGMRGQRSRNDSGPLRQKRGDTNVSTIEAQYGRDFGVRGDMHLKTLLERTGHESLNDLIQSNTGKKS</sequence>
<dbReference type="AlphaFoldDB" id="A0A4R6YM25"/>
<comment type="caution">
    <text evidence="2">The sequence shown here is derived from an EMBL/GenBank/DDBJ whole genome shotgun (WGS) entry which is preliminary data.</text>
</comment>
<feature type="region of interest" description="Disordered" evidence="1">
    <location>
        <begin position="1"/>
        <end position="31"/>
    </location>
</feature>